<evidence type="ECO:0000259" key="8">
    <source>
        <dbReference type="PROSITE" id="PS50850"/>
    </source>
</evidence>
<dbReference type="PANTHER" id="PTHR23517">
    <property type="entry name" value="RESISTANCE PROTEIN MDTM, PUTATIVE-RELATED-RELATED"/>
    <property type="match status" value="1"/>
</dbReference>
<evidence type="ECO:0000313" key="10">
    <source>
        <dbReference type="Proteomes" id="UP000535511"/>
    </source>
</evidence>
<feature type="transmembrane region" description="Helical" evidence="7">
    <location>
        <begin position="215"/>
        <end position="238"/>
    </location>
</feature>
<protein>
    <submittedName>
        <fullName evidence="9">MFS family permease</fullName>
    </submittedName>
</protein>
<feature type="domain" description="Major facilitator superfamily (MFS) profile" evidence="8">
    <location>
        <begin position="19"/>
        <end position="392"/>
    </location>
</feature>
<dbReference type="Pfam" id="PF07690">
    <property type="entry name" value="MFS_1"/>
    <property type="match status" value="1"/>
</dbReference>
<dbReference type="GO" id="GO:0005886">
    <property type="term" value="C:plasma membrane"/>
    <property type="evidence" value="ECO:0007669"/>
    <property type="project" value="UniProtKB-SubCell"/>
</dbReference>
<evidence type="ECO:0000256" key="4">
    <source>
        <dbReference type="ARBA" id="ARBA00022692"/>
    </source>
</evidence>
<dbReference type="SUPFAM" id="SSF103473">
    <property type="entry name" value="MFS general substrate transporter"/>
    <property type="match status" value="1"/>
</dbReference>
<name>A0A7Y9JDJ8_9ACTN</name>
<comment type="subcellular location">
    <subcellularLocation>
        <location evidence="1">Cell membrane</location>
        <topology evidence="1">Multi-pass membrane protein</topology>
    </subcellularLocation>
</comment>
<keyword evidence="6 7" id="KW-0472">Membrane</keyword>
<evidence type="ECO:0000256" key="7">
    <source>
        <dbReference type="SAM" id="Phobius"/>
    </source>
</evidence>
<sequence length="403" mass="41017">MTDDTALTSHGIRRRMPRPVLVLMLARTLNRLAAFSLPFAALVLVQRHGASVTTAGLVLAGFGLATIPSRLAGGRLADRIGRRRTIVLGLAGCAAAQLAFAAAPSLAAAAVAVVVLGLVFELYEPPSQALVADLCAEEERPAAFAMLGAALAAAGVLAGLLATWLGRLDLRLLLVADAMSCLLGAGLVWWGLPPDRPSAGAAADAGTGPWRDRRLLAMLAAGTAFATLYFQIFVGLPLTLVARGLPADRLGLLLATAAATVVGGQAVLRRLPEPRDGFSAMTLGYLLLAAGLALTAAAHGLTGFLVATVVWSAGDLLLLGHPYAVVARLAPAGATGRYLAAYGTCWGLAAVVAPLLGTQLLAHAGPAALWLACAGLALLLAAVQPVLRAACQPVPSLEGRCTA</sequence>
<dbReference type="Gene3D" id="1.20.1250.20">
    <property type="entry name" value="MFS general substrate transporter like domains"/>
    <property type="match status" value="1"/>
</dbReference>
<dbReference type="PROSITE" id="PS00216">
    <property type="entry name" value="SUGAR_TRANSPORT_1"/>
    <property type="match status" value="1"/>
</dbReference>
<feature type="transmembrane region" description="Helical" evidence="7">
    <location>
        <begin position="172"/>
        <end position="192"/>
    </location>
</feature>
<reference evidence="9 10" key="1">
    <citation type="submission" date="2020-07" db="EMBL/GenBank/DDBJ databases">
        <title>Sequencing the genomes of 1000 actinobacteria strains.</title>
        <authorList>
            <person name="Klenk H.-P."/>
        </authorList>
    </citation>
    <scope>NUCLEOTIDE SEQUENCE [LARGE SCALE GENOMIC DNA]</scope>
    <source>
        <strain evidence="9 10">DSM 21350</strain>
    </source>
</reference>
<keyword evidence="4 7" id="KW-0812">Transmembrane</keyword>
<proteinExistence type="predicted"/>
<dbReference type="InterPro" id="IPR036259">
    <property type="entry name" value="MFS_trans_sf"/>
</dbReference>
<evidence type="ECO:0000256" key="2">
    <source>
        <dbReference type="ARBA" id="ARBA00022448"/>
    </source>
</evidence>
<evidence type="ECO:0000256" key="3">
    <source>
        <dbReference type="ARBA" id="ARBA00022475"/>
    </source>
</evidence>
<feature type="transmembrane region" description="Helical" evidence="7">
    <location>
        <begin position="144"/>
        <end position="166"/>
    </location>
</feature>
<accession>A0A7Y9JDJ8</accession>
<dbReference type="PROSITE" id="PS50850">
    <property type="entry name" value="MFS"/>
    <property type="match status" value="1"/>
</dbReference>
<feature type="transmembrane region" description="Helical" evidence="7">
    <location>
        <begin position="106"/>
        <end position="123"/>
    </location>
</feature>
<keyword evidence="5 7" id="KW-1133">Transmembrane helix</keyword>
<dbReference type="InterPro" id="IPR020846">
    <property type="entry name" value="MFS_dom"/>
</dbReference>
<dbReference type="InterPro" id="IPR005829">
    <property type="entry name" value="Sugar_transporter_CS"/>
</dbReference>
<feature type="transmembrane region" description="Helical" evidence="7">
    <location>
        <begin position="338"/>
        <end position="361"/>
    </location>
</feature>
<evidence type="ECO:0000313" key="9">
    <source>
        <dbReference type="EMBL" id="NYD43344.1"/>
    </source>
</evidence>
<feature type="transmembrane region" description="Helical" evidence="7">
    <location>
        <begin position="367"/>
        <end position="387"/>
    </location>
</feature>
<organism evidence="9 10">
    <name type="scientific">Nocardioides panaciterrulae</name>
    <dbReference type="NCBI Taxonomy" id="661492"/>
    <lineage>
        <taxon>Bacteria</taxon>
        <taxon>Bacillati</taxon>
        <taxon>Actinomycetota</taxon>
        <taxon>Actinomycetes</taxon>
        <taxon>Propionibacteriales</taxon>
        <taxon>Nocardioidaceae</taxon>
        <taxon>Nocardioides</taxon>
    </lineage>
</organism>
<feature type="transmembrane region" description="Helical" evidence="7">
    <location>
        <begin position="280"/>
        <end position="298"/>
    </location>
</feature>
<dbReference type="InterPro" id="IPR050171">
    <property type="entry name" value="MFS_Transporters"/>
</dbReference>
<keyword evidence="2" id="KW-0813">Transport</keyword>
<evidence type="ECO:0000256" key="1">
    <source>
        <dbReference type="ARBA" id="ARBA00004651"/>
    </source>
</evidence>
<feature type="transmembrane region" description="Helical" evidence="7">
    <location>
        <begin position="50"/>
        <end position="72"/>
    </location>
</feature>
<dbReference type="InterPro" id="IPR011701">
    <property type="entry name" value="MFS"/>
</dbReference>
<dbReference type="RefSeq" id="WP_343052193.1">
    <property type="nucleotide sequence ID" value="NZ_JACCBG010000001.1"/>
</dbReference>
<comment type="caution">
    <text evidence="9">The sequence shown here is derived from an EMBL/GenBank/DDBJ whole genome shotgun (WGS) entry which is preliminary data.</text>
</comment>
<evidence type="ECO:0000256" key="6">
    <source>
        <dbReference type="ARBA" id="ARBA00023136"/>
    </source>
</evidence>
<keyword evidence="10" id="KW-1185">Reference proteome</keyword>
<feature type="transmembrane region" description="Helical" evidence="7">
    <location>
        <begin position="20"/>
        <end position="44"/>
    </location>
</feature>
<dbReference type="Proteomes" id="UP000535511">
    <property type="component" value="Unassembled WGS sequence"/>
</dbReference>
<evidence type="ECO:0000256" key="5">
    <source>
        <dbReference type="ARBA" id="ARBA00022989"/>
    </source>
</evidence>
<dbReference type="EMBL" id="JACCBG010000001">
    <property type="protein sequence ID" value="NYD43344.1"/>
    <property type="molecule type" value="Genomic_DNA"/>
</dbReference>
<gene>
    <name evidence="9" type="ORF">BJZ21_003427</name>
</gene>
<feature type="transmembrane region" description="Helical" evidence="7">
    <location>
        <begin position="250"/>
        <end position="268"/>
    </location>
</feature>
<dbReference type="GO" id="GO:0022857">
    <property type="term" value="F:transmembrane transporter activity"/>
    <property type="evidence" value="ECO:0007669"/>
    <property type="project" value="InterPro"/>
</dbReference>
<dbReference type="PANTHER" id="PTHR23517:SF2">
    <property type="entry name" value="MULTIDRUG RESISTANCE PROTEIN MDTH"/>
    <property type="match status" value="1"/>
</dbReference>
<dbReference type="AlphaFoldDB" id="A0A7Y9JDJ8"/>
<keyword evidence="3" id="KW-1003">Cell membrane</keyword>